<dbReference type="GO" id="GO:0008270">
    <property type="term" value="F:zinc ion binding"/>
    <property type="evidence" value="ECO:0007669"/>
    <property type="project" value="UniProtKB-KW"/>
</dbReference>
<dbReference type="InterPro" id="IPR001965">
    <property type="entry name" value="Znf_PHD"/>
</dbReference>
<evidence type="ECO:0000256" key="1">
    <source>
        <dbReference type="ARBA" id="ARBA00022723"/>
    </source>
</evidence>
<dbReference type="SMART" id="SM00249">
    <property type="entry name" value="PHD"/>
    <property type="match status" value="1"/>
</dbReference>
<dbReference type="PROSITE" id="PS00518">
    <property type="entry name" value="ZF_RING_1"/>
    <property type="match status" value="1"/>
</dbReference>
<evidence type="ECO:0000256" key="4">
    <source>
        <dbReference type="PROSITE-ProRule" id="PRU00175"/>
    </source>
</evidence>
<dbReference type="InterPro" id="IPR019787">
    <property type="entry name" value="Znf_PHD-finger"/>
</dbReference>
<dbReference type="SUPFAM" id="SSF57850">
    <property type="entry name" value="RING/U-box"/>
    <property type="match status" value="1"/>
</dbReference>
<evidence type="ECO:0000259" key="7">
    <source>
        <dbReference type="PROSITE" id="PS50089"/>
    </source>
</evidence>
<feature type="compositionally biased region" description="Polar residues" evidence="5">
    <location>
        <begin position="394"/>
        <end position="409"/>
    </location>
</feature>
<sequence length="695" mass="76969">MASDSELRTSTGKQTSTSSVSKLCIAPNKHPKIVTLSPPVSTSIGKGKEVVDDEYRDEGEGVAMESERNTCGICLSEDGKAIRGWVDSCDHYFCFVCIMEWSKVESRCPMCKQRFSTIRRPPKHGVFLRERIVNIPVRDQLFHPFGNATVGPSDPYAEVRCSECNGKANESLLLLCDLCDSASHTYCVGLGATVPEGDWYCHDCTISKDEHSNGEVETDYGNKKFFINFDVTPNEAPVSIYDIVRETNVPEVDRTSERTSADPNQLSSPIMPQRDSSAGSNVRDPGARTLHRCRNVHSRIQILRENWNSLRRGSLDFSSGLLDSRGKSRMKENSIEIFPDRSSHLRSSSSMSCQQLPSKDIVSGDMLRNKSPYDIDRAWKTFDIAKSVQRRRQGSSSHHPASICQSANGNMPKESANVNSSSLLSRNKDFASKDLRSALEKNNKCRPLDMAPEIHRPLKSAKRSPSRDGMKETSKFATGYPTTNLSKYCRMPSVRELQTLKVDVSQKSKGEKSLKVLLGASSNLTNVNYVSAYSVCVVDSSSGRFDTCHNEAEIYASSGYKIEPPKVKWGLEKNSSLAESLGTEDADAKSEVQSLVKINLKLLARDKHLGVDGFKEVARQATHTILAACGLKHTKPIARCFPNPTCGHASHGQQIRMSKLMPSSCRECFYVFVKDVVNSIIDEKIAGAEAVNRSF</sequence>
<evidence type="ECO:0000256" key="5">
    <source>
        <dbReference type="SAM" id="MobiDB-lite"/>
    </source>
</evidence>
<evidence type="ECO:0000256" key="3">
    <source>
        <dbReference type="ARBA" id="ARBA00022833"/>
    </source>
</evidence>
<feature type="region of interest" description="Disordered" evidence="5">
    <location>
        <begin position="1"/>
        <end position="20"/>
    </location>
</feature>
<dbReference type="CDD" id="cd16574">
    <property type="entry name" value="RING-HC_Topors"/>
    <property type="match status" value="1"/>
</dbReference>
<dbReference type="InterPro" id="IPR001841">
    <property type="entry name" value="Znf_RING"/>
</dbReference>
<evidence type="ECO:0000259" key="6">
    <source>
        <dbReference type="PROSITE" id="PS50016"/>
    </source>
</evidence>
<evidence type="ECO:0000313" key="9">
    <source>
        <dbReference type="Proteomes" id="UP001141806"/>
    </source>
</evidence>
<evidence type="ECO:0000313" key="8">
    <source>
        <dbReference type="EMBL" id="KAJ4959888.1"/>
    </source>
</evidence>
<dbReference type="Pfam" id="PF13639">
    <property type="entry name" value="zf-RING_2"/>
    <property type="match status" value="1"/>
</dbReference>
<dbReference type="OrthoDB" id="365379at2759"/>
<feature type="region of interest" description="Disordered" evidence="5">
    <location>
        <begin position="251"/>
        <end position="287"/>
    </location>
</feature>
<gene>
    <name evidence="8" type="ORF">NE237_019798</name>
</gene>
<dbReference type="PROSITE" id="PS50016">
    <property type="entry name" value="ZF_PHD_2"/>
    <property type="match status" value="1"/>
</dbReference>
<dbReference type="EMBL" id="JAMYWD010000009">
    <property type="protein sequence ID" value="KAJ4959888.1"/>
    <property type="molecule type" value="Genomic_DNA"/>
</dbReference>
<dbReference type="AlphaFoldDB" id="A0A9Q0H7U6"/>
<dbReference type="InterPro" id="IPR058746">
    <property type="entry name" value="Znf_RING-type_Topors"/>
</dbReference>
<keyword evidence="3" id="KW-0862">Zinc</keyword>
<evidence type="ECO:0000256" key="2">
    <source>
        <dbReference type="ARBA" id="ARBA00022771"/>
    </source>
</evidence>
<protein>
    <submittedName>
        <fullName evidence="8">Uncharacterized protein</fullName>
    </submittedName>
</protein>
<dbReference type="PANTHER" id="PTHR47177:SF4">
    <property type="entry name" value="OS06G0283200 PROTEIN"/>
    <property type="match status" value="1"/>
</dbReference>
<accession>A0A9Q0H7U6</accession>
<dbReference type="PROSITE" id="PS50089">
    <property type="entry name" value="ZF_RING_2"/>
    <property type="match status" value="1"/>
</dbReference>
<dbReference type="SMART" id="SM00184">
    <property type="entry name" value="RING"/>
    <property type="match status" value="1"/>
</dbReference>
<feature type="region of interest" description="Disordered" evidence="5">
    <location>
        <begin position="449"/>
        <end position="477"/>
    </location>
</feature>
<feature type="compositionally biased region" description="Polar residues" evidence="5">
    <location>
        <begin position="261"/>
        <end position="280"/>
    </location>
</feature>
<dbReference type="InterPro" id="IPR013083">
    <property type="entry name" value="Znf_RING/FYVE/PHD"/>
</dbReference>
<keyword evidence="2 4" id="KW-0863">Zinc-finger</keyword>
<dbReference type="InterPro" id="IPR017907">
    <property type="entry name" value="Znf_RING_CS"/>
</dbReference>
<proteinExistence type="predicted"/>
<dbReference type="SUPFAM" id="SSF57903">
    <property type="entry name" value="FYVE/PHD zinc finger"/>
    <property type="match status" value="1"/>
</dbReference>
<feature type="domain" description="PHD-type" evidence="6">
    <location>
        <begin position="158"/>
        <end position="207"/>
    </location>
</feature>
<feature type="compositionally biased region" description="Polar residues" evidence="5">
    <location>
        <begin position="8"/>
        <end position="20"/>
    </location>
</feature>
<feature type="region of interest" description="Disordered" evidence="5">
    <location>
        <begin position="389"/>
        <end position="423"/>
    </location>
</feature>
<dbReference type="Pfam" id="PF00628">
    <property type="entry name" value="PHD"/>
    <property type="match status" value="1"/>
</dbReference>
<feature type="compositionally biased region" description="Basic and acidic residues" evidence="5">
    <location>
        <begin position="465"/>
        <end position="474"/>
    </location>
</feature>
<name>A0A9Q0H7U6_9MAGN</name>
<dbReference type="InterPro" id="IPR011011">
    <property type="entry name" value="Znf_FYVE_PHD"/>
</dbReference>
<reference evidence="8" key="1">
    <citation type="journal article" date="2023" name="Plant J.">
        <title>The genome of the king protea, Protea cynaroides.</title>
        <authorList>
            <person name="Chang J."/>
            <person name="Duong T.A."/>
            <person name="Schoeman C."/>
            <person name="Ma X."/>
            <person name="Roodt D."/>
            <person name="Barker N."/>
            <person name="Li Z."/>
            <person name="Van de Peer Y."/>
            <person name="Mizrachi E."/>
        </authorList>
    </citation>
    <scope>NUCLEOTIDE SEQUENCE</scope>
    <source>
        <tissue evidence="8">Young leaves</tissue>
    </source>
</reference>
<feature type="domain" description="RING-type" evidence="7">
    <location>
        <begin position="71"/>
        <end position="112"/>
    </location>
</feature>
<feature type="compositionally biased region" description="Basic and acidic residues" evidence="5">
    <location>
        <begin position="251"/>
        <end position="260"/>
    </location>
</feature>
<organism evidence="8 9">
    <name type="scientific">Protea cynaroides</name>
    <dbReference type="NCBI Taxonomy" id="273540"/>
    <lineage>
        <taxon>Eukaryota</taxon>
        <taxon>Viridiplantae</taxon>
        <taxon>Streptophyta</taxon>
        <taxon>Embryophyta</taxon>
        <taxon>Tracheophyta</taxon>
        <taxon>Spermatophyta</taxon>
        <taxon>Magnoliopsida</taxon>
        <taxon>Proteales</taxon>
        <taxon>Proteaceae</taxon>
        <taxon>Protea</taxon>
    </lineage>
</organism>
<dbReference type="PANTHER" id="PTHR47177">
    <property type="entry name" value="F18C1.6 PROTEIN"/>
    <property type="match status" value="1"/>
</dbReference>
<keyword evidence="9" id="KW-1185">Reference proteome</keyword>
<keyword evidence="1" id="KW-0479">Metal-binding</keyword>
<dbReference type="Proteomes" id="UP001141806">
    <property type="component" value="Unassembled WGS sequence"/>
</dbReference>
<dbReference type="Gene3D" id="3.30.40.10">
    <property type="entry name" value="Zinc/RING finger domain, C3HC4 (zinc finger)"/>
    <property type="match status" value="2"/>
</dbReference>
<comment type="caution">
    <text evidence="8">The sequence shown here is derived from an EMBL/GenBank/DDBJ whole genome shotgun (WGS) entry which is preliminary data.</text>
</comment>